<name>A0ABM6LPE4_9BACI</name>
<protein>
    <recommendedName>
        <fullName evidence="1">N-acetyltransferase domain-containing protein</fullName>
    </recommendedName>
</protein>
<dbReference type="InterPro" id="IPR016181">
    <property type="entry name" value="Acyl_CoA_acyltransferase"/>
</dbReference>
<evidence type="ECO:0000313" key="2">
    <source>
        <dbReference type="EMBL" id="ASB91303.1"/>
    </source>
</evidence>
<proteinExistence type="predicted"/>
<accession>A0ABM6LPE4</accession>
<dbReference type="InterPro" id="IPR000182">
    <property type="entry name" value="GNAT_dom"/>
</dbReference>
<organism evidence="2 3">
    <name type="scientific">Bacillus sonorensis</name>
    <dbReference type="NCBI Taxonomy" id="119858"/>
    <lineage>
        <taxon>Bacteria</taxon>
        <taxon>Bacillati</taxon>
        <taxon>Bacillota</taxon>
        <taxon>Bacilli</taxon>
        <taxon>Bacillales</taxon>
        <taxon>Bacillaceae</taxon>
        <taxon>Bacillus</taxon>
    </lineage>
</organism>
<dbReference type="Proteomes" id="UP000196877">
    <property type="component" value="Chromosome"/>
</dbReference>
<dbReference type="EMBL" id="CP021920">
    <property type="protein sequence ID" value="ASB91303.1"/>
    <property type="molecule type" value="Genomic_DNA"/>
</dbReference>
<reference evidence="2 3" key="1">
    <citation type="submission" date="2017-06" db="EMBL/GenBank/DDBJ databases">
        <title>Genome sequence of Bacillus sonorensis strain SRCM101395.</title>
        <authorList>
            <person name="Cho S.H."/>
        </authorList>
    </citation>
    <scope>NUCLEOTIDE SEQUENCE [LARGE SCALE GENOMIC DNA]</scope>
    <source>
        <strain evidence="2 3">SRCM101395</strain>
    </source>
</reference>
<dbReference type="SUPFAM" id="SSF55729">
    <property type="entry name" value="Acyl-CoA N-acyltransferases (Nat)"/>
    <property type="match status" value="1"/>
</dbReference>
<dbReference type="GeneID" id="92851267"/>
<dbReference type="Gene3D" id="3.40.630.30">
    <property type="match status" value="1"/>
</dbReference>
<dbReference type="RefSeq" id="WP_006639999.1">
    <property type="nucleotide sequence ID" value="NZ_BORD01000008.1"/>
</dbReference>
<evidence type="ECO:0000313" key="3">
    <source>
        <dbReference type="Proteomes" id="UP000196877"/>
    </source>
</evidence>
<gene>
    <name evidence="2" type="ORF">S101395_04815</name>
</gene>
<evidence type="ECO:0000259" key="1">
    <source>
        <dbReference type="PROSITE" id="PS51186"/>
    </source>
</evidence>
<dbReference type="PROSITE" id="PS51186">
    <property type="entry name" value="GNAT"/>
    <property type="match status" value="1"/>
</dbReference>
<sequence length="133" mass="14708">MKVSHEVPTPHEYLELRKAAGLRAIDEDAAKTALNRSIFSTVVRGEQSELIGMGRIIGDGGCFFQIVDIAVKPAGQNEELKKMIMNEITDYLRRHAPAGAEVIIMADVPSIGLYQTYGFDYTYPSSISLRKTC</sequence>
<feature type="domain" description="N-acetyltransferase" evidence="1">
    <location>
        <begin position="1"/>
        <end position="133"/>
    </location>
</feature>
<keyword evidence="3" id="KW-1185">Reference proteome</keyword>
<dbReference type="Pfam" id="PF13673">
    <property type="entry name" value="Acetyltransf_10"/>
    <property type="match status" value="1"/>
</dbReference>